<name>A0A7Z0WPZ2_9PSEU</name>
<dbReference type="InterPro" id="IPR032710">
    <property type="entry name" value="NTF2-like_dom_sf"/>
</dbReference>
<dbReference type="RefSeq" id="WP_075132160.1">
    <property type="nucleotide sequence ID" value="NZ_MSIF01000003.1"/>
</dbReference>
<dbReference type="SUPFAM" id="SSF54427">
    <property type="entry name" value="NTF2-like"/>
    <property type="match status" value="1"/>
</dbReference>
<gene>
    <name evidence="2" type="ORF">BLA60_08025</name>
</gene>
<evidence type="ECO:0000313" key="2">
    <source>
        <dbReference type="EMBL" id="OLF11972.1"/>
    </source>
</evidence>
<comment type="caution">
    <text evidence="2">The sequence shown here is derived from an EMBL/GenBank/DDBJ whole genome shotgun (WGS) entry which is preliminary data.</text>
</comment>
<reference evidence="2 3" key="1">
    <citation type="submission" date="2016-12" db="EMBL/GenBank/DDBJ databases">
        <title>The draft genome sequence of Actinophytocola xinjiangensis.</title>
        <authorList>
            <person name="Wang W."/>
            <person name="Yuan L."/>
        </authorList>
    </citation>
    <scope>NUCLEOTIDE SEQUENCE [LARGE SCALE GENOMIC DNA]</scope>
    <source>
        <strain evidence="2 3">CGMCC 4.4663</strain>
    </source>
</reference>
<protein>
    <recommendedName>
        <fullName evidence="1">DUF4440 domain-containing protein</fullName>
    </recommendedName>
</protein>
<proteinExistence type="predicted"/>
<organism evidence="2 3">
    <name type="scientific">Actinophytocola xinjiangensis</name>
    <dbReference type="NCBI Taxonomy" id="485602"/>
    <lineage>
        <taxon>Bacteria</taxon>
        <taxon>Bacillati</taxon>
        <taxon>Actinomycetota</taxon>
        <taxon>Actinomycetes</taxon>
        <taxon>Pseudonocardiales</taxon>
        <taxon>Pseudonocardiaceae</taxon>
    </lineage>
</organism>
<evidence type="ECO:0000313" key="3">
    <source>
        <dbReference type="Proteomes" id="UP000185696"/>
    </source>
</evidence>
<dbReference type="AlphaFoldDB" id="A0A7Z0WPZ2"/>
<dbReference type="InterPro" id="IPR027843">
    <property type="entry name" value="DUF4440"/>
</dbReference>
<keyword evidence="3" id="KW-1185">Reference proteome</keyword>
<dbReference type="Pfam" id="PF14534">
    <property type="entry name" value="DUF4440"/>
    <property type="match status" value="1"/>
</dbReference>
<dbReference type="InterPro" id="IPR011944">
    <property type="entry name" value="Steroid_delta5-4_isomerase"/>
</dbReference>
<sequence>MTATEPAQLHTLFTEAINGRDAEGLVALYEPSGLAVHLDGSCRSGEAELRAMVEDMLATIEHIDGETRKVIVAGDIAITSATWRARLAGGGEGAGTTAEVARRQADGTWRWVIDDPSFT</sequence>
<dbReference type="NCBIfam" id="TIGR02246">
    <property type="entry name" value="SgcJ/EcaC family oxidoreductase"/>
    <property type="match status" value="1"/>
</dbReference>
<feature type="domain" description="DUF4440" evidence="1">
    <location>
        <begin position="8"/>
        <end position="110"/>
    </location>
</feature>
<dbReference type="OrthoDB" id="7375616at2"/>
<dbReference type="Gene3D" id="3.10.450.50">
    <property type="match status" value="1"/>
</dbReference>
<accession>A0A7Z0WPZ2</accession>
<dbReference type="Proteomes" id="UP000185696">
    <property type="component" value="Unassembled WGS sequence"/>
</dbReference>
<dbReference type="EMBL" id="MSIF01000003">
    <property type="protein sequence ID" value="OLF11972.1"/>
    <property type="molecule type" value="Genomic_DNA"/>
</dbReference>
<evidence type="ECO:0000259" key="1">
    <source>
        <dbReference type="Pfam" id="PF14534"/>
    </source>
</evidence>